<keyword id="KW-0903">Direct protein sequencing</keyword>
<dbReference type="AlphaFoldDB" id="Q9S9G5"/>
<accession>Q9S9G5</accession>
<proteinExistence type="evidence at protein level"/>
<name>Q9S9G5_HELTU</name>
<sequence>FRDPSTLWLGPDGEYTNLIQWPIEETEHLR</sequence>
<reference key="1">
    <citation type="journal article" date="1996" name="FEBS Lett.">
        <title>Inulin synthesis by a combination of purified fructosyltransferases from tubers of Helianthus tuberosus.</title>
        <authorList>
            <person name="Luscher M."/>
            <person name="Erdin C."/>
            <person name="Sprenger N."/>
            <person name="Hochstrasser U."/>
            <person name="Boller T."/>
            <person name="Wiemken A."/>
        </authorList>
    </citation>
    <scope>PROTEIN SEQUENCE</scope>
</reference>
<organism>
    <name type="scientific">Helianthus tuberosus</name>
    <name type="common">Jerusalem artichoke</name>
    <name type="synonym">Helianthus tomentosus</name>
    <dbReference type="NCBI Taxonomy" id="4233"/>
    <lineage>
        <taxon>Eukaryota</taxon>
        <taxon>Viridiplantae</taxon>
        <taxon>Streptophyta</taxon>
        <taxon>Embryophyta</taxon>
        <taxon>Tracheophyta</taxon>
        <taxon>Spermatophyta</taxon>
        <taxon>Magnoliopsida</taxon>
        <taxon>eudicotyledons</taxon>
        <taxon>Gunneridae</taxon>
        <taxon>Pentapetalae</taxon>
        <taxon>asterids</taxon>
        <taxon>campanulids</taxon>
        <taxon>Asterales</taxon>
        <taxon>Asteraceae</taxon>
        <taxon>Asteroideae</taxon>
        <taxon>Heliantheae alliance</taxon>
        <taxon>Heliantheae</taxon>
        <taxon>Helianthus</taxon>
    </lineage>
</organism>
<protein>
    <submittedName>
        <fullName>59 kDa sucrose-sucrose 1-FRUCTOSYLTRANSFERASE subunit</fullName>
    </submittedName>
</protein>